<dbReference type="AlphaFoldDB" id="A0A286BZW3"/>
<organism evidence="2 3">
    <name type="scientific">Candidatus Pantoea floridensis</name>
    <dbReference type="NCBI Taxonomy" id="1938870"/>
    <lineage>
        <taxon>Bacteria</taxon>
        <taxon>Pseudomonadati</taxon>
        <taxon>Pseudomonadota</taxon>
        <taxon>Gammaproteobacteria</taxon>
        <taxon>Enterobacterales</taxon>
        <taxon>Erwiniaceae</taxon>
        <taxon>Pantoea</taxon>
    </lineage>
</organism>
<dbReference type="Gene3D" id="3.40.50.1820">
    <property type="entry name" value="alpha/beta hydrolase"/>
    <property type="match status" value="1"/>
</dbReference>
<dbReference type="RefSeq" id="WP_097097459.1">
    <property type="nucleotide sequence ID" value="NZ_OCMY01000001.1"/>
</dbReference>
<keyword evidence="3" id="KW-1185">Reference proteome</keyword>
<dbReference type="InterPro" id="IPR000073">
    <property type="entry name" value="AB_hydrolase_1"/>
</dbReference>
<dbReference type="PANTHER" id="PTHR43798">
    <property type="entry name" value="MONOACYLGLYCEROL LIPASE"/>
    <property type="match status" value="1"/>
</dbReference>
<accession>A0A286BZW3</accession>
<sequence>MFAELSDETLLFFDVVGTDLEGQAAPLSSKPIVIALAGGYGFDHAYLRPGLDDLSEDCQIIYVDMRGQGRSSDVKLSSIQFERMADDVYEFMKLVGIQSAFIFGHDSGSFIAQKIAMRHPETVKGLILVSSSMGMTVLPGKEEEGYPTPFLKDRTEGELLDIAHNFYYSPLPLTESQFKEYFNKVGPFFMAPQNGEMFASIFNYVTAKIDVVNHYRRLVPFFNSHGKISLVKTPSLVMSGVYDWATPSVGSFMLSKKLYDSTFVEFKESGHYLFNEEPEKFKSIVKAFIASHN</sequence>
<dbReference type="Proteomes" id="UP000219271">
    <property type="component" value="Unassembled WGS sequence"/>
</dbReference>
<dbReference type="PRINTS" id="PR00412">
    <property type="entry name" value="EPOXHYDRLASE"/>
</dbReference>
<reference evidence="3" key="1">
    <citation type="submission" date="2017-09" db="EMBL/GenBank/DDBJ databases">
        <authorList>
            <person name="Varghese N."/>
            <person name="Submissions S."/>
        </authorList>
    </citation>
    <scope>NUCLEOTIDE SEQUENCE [LARGE SCALE GENOMIC DNA]</scope>
    <source>
        <strain evidence="3">JKS000234</strain>
    </source>
</reference>
<gene>
    <name evidence="2" type="ORF">SAMN06273570_4134</name>
</gene>
<evidence type="ECO:0000313" key="2">
    <source>
        <dbReference type="EMBL" id="SOD39680.1"/>
    </source>
</evidence>
<evidence type="ECO:0000313" key="3">
    <source>
        <dbReference type="Proteomes" id="UP000219271"/>
    </source>
</evidence>
<feature type="domain" description="AB hydrolase-1" evidence="1">
    <location>
        <begin position="32"/>
        <end position="278"/>
    </location>
</feature>
<dbReference type="SUPFAM" id="SSF53474">
    <property type="entry name" value="alpha/beta-Hydrolases"/>
    <property type="match status" value="1"/>
</dbReference>
<evidence type="ECO:0000259" key="1">
    <source>
        <dbReference type="Pfam" id="PF00561"/>
    </source>
</evidence>
<dbReference type="OrthoDB" id="9780765at2"/>
<protein>
    <submittedName>
        <fullName evidence="2">Proline iminopeptidase</fullName>
    </submittedName>
</protein>
<name>A0A286BZW3_9GAMM</name>
<dbReference type="InterPro" id="IPR000639">
    <property type="entry name" value="Epox_hydrolase-like"/>
</dbReference>
<dbReference type="InterPro" id="IPR050266">
    <property type="entry name" value="AB_hydrolase_sf"/>
</dbReference>
<dbReference type="GO" id="GO:0003824">
    <property type="term" value="F:catalytic activity"/>
    <property type="evidence" value="ECO:0007669"/>
    <property type="project" value="InterPro"/>
</dbReference>
<dbReference type="EMBL" id="OCMY01000001">
    <property type="protein sequence ID" value="SOD39680.1"/>
    <property type="molecule type" value="Genomic_DNA"/>
</dbReference>
<dbReference type="InterPro" id="IPR029058">
    <property type="entry name" value="AB_hydrolase_fold"/>
</dbReference>
<proteinExistence type="predicted"/>
<dbReference type="Pfam" id="PF00561">
    <property type="entry name" value="Abhydrolase_1"/>
    <property type="match status" value="1"/>
</dbReference>